<accession>A0A1G9CTJ1</accession>
<evidence type="ECO:0000313" key="1">
    <source>
        <dbReference type="EMBL" id="SDK55000.1"/>
    </source>
</evidence>
<dbReference type="OrthoDB" id="7877306at2"/>
<name>A0A1G9CTJ1_9RHOB</name>
<dbReference type="STRING" id="990712.SAMN05216257_103225"/>
<dbReference type="AlphaFoldDB" id="A0A1G9CTJ1"/>
<reference evidence="2" key="1">
    <citation type="submission" date="2016-10" db="EMBL/GenBank/DDBJ databases">
        <authorList>
            <person name="Varghese N."/>
            <person name="Submissions S."/>
        </authorList>
    </citation>
    <scope>NUCLEOTIDE SEQUENCE [LARGE SCALE GENOMIC DNA]</scope>
    <source>
        <strain evidence="2">CGMCC 1.10789</strain>
    </source>
</reference>
<dbReference type="Proteomes" id="UP000199328">
    <property type="component" value="Unassembled WGS sequence"/>
</dbReference>
<protein>
    <submittedName>
        <fullName evidence="1">Uncharacterized protein</fullName>
    </submittedName>
</protein>
<proteinExistence type="predicted"/>
<dbReference type="EMBL" id="FNFV01000003">
    <property type="protein sequence ID" value="SDK55000.1"/>
    <property type="molecule type" value="Genomic_DNA"/>
</dbReference>
<dbReference type="RefSeq" id="WP_092499904.1">
    <property type="nucleotide sequence ID" value="NZ_FNFV01000003.1"/>
</dbReference>
<evidence type="ECO:0000313" key="2">
    <source>
        <dbReference type="Proteomes" id="UP000199328"/>
    </source>
</evidence>
<keyword evidence="2" id="KW-1185">Reference proteome</keyword>
<organism evidence="1 2">
    <name type="scientific">Meinhardsimonia xiamenensis</name>
    <dbReference type="NCBI Taxonomy" id="990712"/>
    <lineage>
        <taxon>Bacteria</taxon>
        <taxon>Pseudomonadati</taxon>
        <taxon>Pseudomonadota</taxon>
        <taxon>Alphaproteobacteria</taxon>
        <taxon>Rhodobacterales</taxon>
        <taxon>Paracoccaceae</taxon>
        <taxon>Meinhardsimonia</taxon>
    </lineage>
</organism>
<sequence>MAVTFSIFPERGLVYVRYEGEARLADTMAAFAEYAAHPDCRPGQKQLVDLSAVTGVEMNFAQLMEMQARKADLFGTAEETLMVYFAPTPEARRIANLAMRSWQGLGKVVALVAETEKQALELLGLSETGIAELTAQAG</sequence>
<gene>
    <name evidence="1" type="ORF">SAMN05216257_103225</name>
</gene>